<gene>
    <name evidence="2" type="ORF">CWI80_06085</name>
</gene>
<feature type="transmembrane region" description="Helical" evidence="1">
    <location>
        <begin position="12"/>
        <end position="34"/>
    </location>
</feature>
<dbReference type="RefSeq" id="WP_026861283.1">
    <property type="nucleotide sequence ID" value="NZ_PIQE01000001.1"/>
</dbReference>
<protein>
    <recommendedName>
        <fullName evidence="4">Transporter suffix domain-containing protein</fullName>
    </recommendedName>
</protein>
<feature type="transmembrane region" description="Helical" evidence="1">
    <location>
        <begin position="40"/>
        <end position="68"/>
    </location>
</feature>
<dbReference type="Proteomes" id="UP000287022">
    <property type="component" value="Unassembled WGS sequence"/>
</dbReference>
<keyword evidence="3" id="KW-1185">Reference proteome</keyword>
<name>A0A432ZAB3_9GAMM</name>
<accession>A0A432ZAB3</accession>
<evidence type="ECO:0008006" key="4">
    <source>
        <dbReference type="Google" id="ProtNLM"/>
    </source>
</evidence>
<evidence type="ECO:0000313" key="3">
    <source>
        <dbReference type="Proteomes" id="UP000287022"/>
    </source>
</evidence>
<dbReference type="AlphaFoldDB" id="A0A432ZAB3"/>
<sequence>MMLNLKTINKKRALTVIWSVVAIGWVIMVASLFISLEKPIAVTIVAVVAILTEIATWLTALLLGVALVDARKAIWQRLTQ</sequence>
<dbReference type="STRING" id="1122124.GCA_000423165_00195"/>
<reference evidence="3" key="1">
    <citation type="journal article" date="2018" name="Front. Microbiol.">
        <title>Genome-Based Analysis Reveals the Taxonomy and Diversity of the Family Idiomarinaceae.</title>
        <authorList>
            <person name="Liu Y."/>
            <person name="Lai Q."/>
            <person name="Shao Z."/>
        </authorList>
    </citation>
    <scope>NUCLEOTIDE SEQUENCE [LARGE SCALE GENOMIC DNA]</scope>
    <source>
        <strain evidence="3">c121</strain>
    </source>
</reference>
<evidence type="ECO:0000313" key="2">
    <source>
        <dbReference type="EMBL" id="RUO74897.1"/>
    </source>
</evidence>
<keyword evidence="1" id="KW-1133">Transmembrane helix</keyword>
<keyword evidence="1" id="KW-0472">Membrane</keyword>
<proteinExistence type="predicted"/>
<dbReference type="EMBL" id="PIQE01000001">
    <property type="protein sequence ID" value="RUO74897.1"/>
    <property type="molecule type" value="Genomic_DNA"/>
</dbReference>
<keyword evidence="1" id="KW-0812">Transmembrane</keyword>
<organism evidence="2 3">
    <name type="scientific">Pseudidiomarina sediminum</name>
    <dbReference type="NCBI Taxonomy" id="431675"/>
    <lineage>
        <taxon>Bacteria</taxon>
        <taxon>Pseudomonadati</taxon>
        <taxon>Pseudomonadota</taxon>
        <taxon>Gammaproteobacteria</taxon>
        <taxon>Alteromonadales</taxon>
        <taxon>Idiomarinaceae</taxon>
        <taxon>Pseudidiomarina</taxon>
    </lineage>
</organism>
<comment type="caution">
    <text evidence="2">The sequence shown here is derived from an EMBL/GenBank/DDBJ whole genome shotgun (WGS) entry which is preliminary data.</text>
</comment>
<evidence type="ECO:0000256" key="1">
    <source>
        <dbReference type="SAM" id="Phobius"/>
    </source>
</evidence>